<dbReference type="AlphaFoldDB" id="A0A6J4H6B5"/>
<evidence type="ECO:0000256" key="1">
    <source>
        <dbReference type="SAM" id="MobiDB-lite"/>
    </source>
</evidence>
<sequence length="361" mass="40984">ARADGAARQQPRARPAARGRRRARGARAHRRRRAPRGVGLPSRAHARGLRARDPPGLRRGRRRPRPHPRRGARRPPRARDRRDHRRRHASRVRLPPHHQGDRRDVGDRLVHHRLHARGDPHAARGRAHPADAPAQHALRRPVRRGHVRRGARPARPTRRRAPPPRRRAARDQALDLLREPRPARRAGARGDPAAPGPRPRRLRGGHPVVRDREPPRPEDPGRVPAAAARRRRRHAARRPRRGGRPAHVGDAGDPGRAARRRRLRHLDRADEGPDRPAGPGRRGDRGDDPRAGRARGEPQGHALHVPQRERVPAGRAATRGTECAARHLRRRVRRVPAVRRARRRRGVQRRPGHRARRGPPL</sequence>
<feature type="compositionally biased region" description="Basic and acidic residues" evidence="1">
    <location>
        <begin position="281"/>
        <end position="298"/>
    </location>
</feature>
<dbReference type="EMBL" id="CADCTH010000041">
    <property type="protein sequence ID" value="CAA9215448.1"/>
    <property type="molecule type" value="Genomic_DNA"/>
</dbReference>
<dbReference type="EC" id="3.1.4.46" evidence="2"/>
<feature type="compositionally biased region" description="Low complexity" evidence="1">
    <location>
        <begin position="1"/>
        <end position="14"/>
    </location>
</feature>
<feature type="non-terminal residue" evidence="2">
    <location>
        <position position="1"/>
    </location>
</feature>
<feature type="compositionally biased region" description="Basic residues" evidence="1">
    <location>
        <begin position="228"/>
        <end position="244"/>
    </location>
</feature>
<accession>A0A6J4H6B5</accession>
<organism evidence="2">
    <name type="scientific">uncultured Actinomycetospora sp</name>
    <dbReference type="NCBI Taxonomy" id="1135996"/>
    <lineage>
        <taxon>Bacteria</taxon>
        <taxon>Bacillati</taxon>
        <taxon>Actinomycetota</taxon>
        <taxon>Actinomycetes</taxon>
        <taxon>Pseudonocardiales</taxon>
        <taxon>Pseudonocardiaceae</taxon>
        <taxon>Actinomycetospora</taxon>
        <taxon>environmental samples</taxon>
    </lineage>
</organism>
<feature type="compositionally biased region" description="Low complexity" evidence="1">
    <location>
        <begin position="245"/>
        <end position="255"/>
    </location>
</feature>
<feature type="region of interest" description="Disordered" evidence="1">
    <location>
        <begin position="1"/>
        <end position="361"/>
    </location>
</feature>
<feature type="compositionally biased region" description="Basic and acidic residues" evidence="1">
    <location>
        <begin position="98"/>
        <end position="109"/>
    </location>
</feature>
<name>A0A6J4H6B5_9PSEU</name>
<proteinExistence type="predicted"/>
<feature type="compositionally biased region" description="Basic residues" evidence="1">
    <location>
        <begin position="137"/>
        <end position="168"/>
    </location>
</feature>
<feature type="compositionally biased region" description="Basic and acidic residues" evidence="1">
    <location>
        <begin position="169"/>
        <end position="182"/>
    </location>
</feature>
<keyword evidence="2" id="KW-0378">Hydrolase</keyword>
<protein>
    <submittedName>
        <fullName evidence="2">Glycerophosphoryl diester phosphodiesterase</fullName>
        <ecNumber evidence="2">3.1.4.46</ecNumber>
    </submittedName>
</protein>
<feature type="compositionally biased region" description="Basic residues" evidence="1">
    <location>
        <begin position="326"/>
        <end position="361"/>
    </location>
</feature>
<evidence type="ECO:0000313" key="2">
    <source>
        <dbReference type="EMBL" id="CAA9215448.1"/>
    </source>
</evidence>
<feature type="compositionally biased region" description="Basic residues" evidence="1">
    <location>
        <begin position="15"/>
        <end position="35"/>
    </location>
</feature>
<gene>
    <name evidence="2" type="ORF">AVDCRST_MAG54-310</name>
</gene>
<reference evidence="2" key="1">
    <citation type="submission" date="2020-02" db="EMBL/GenBank/DDBJ databases">
        <authorList>
            <person name="Meier V. D."/>
        </authorList>
    </citation>
    <scope>NUCLEOTIDE SEQUENCE</scope>
    <source>
        <strain evidence="2">AVDCRST_MAG54</strain>
    </source>
</reference>
<dbReference type="GO" id="GO:0008889">
    <property type="term" value="F:glycerophosphodiester phosphodiesterase activity"/>
    <property type="evidence" value="ECO:0007669"/>
    <property type="project" value="UniProtKB-EC"/>
</dbReference>
<feature type="compositionally biased region" description="Basic and acidic residues" evidence="1">
    <location>
        <begin position="208"/>
        <end position="221"/>
    </location>
</feature>
<feature type="compositionally biased region" description="Basic residues" evidence="1">
    <location>
        <begin position="82"/>
        <end position="96"/>
    </location>
</feature>
<feature type="compositionally biased region" description="Basic residues" evidence="1">
    <location>
        <begin position="58"/>
        <end position="76"/>
    </location>
</feature>
<feature type="non-terminal residue" evidence="2">
    <location>
        <position position="361"/>
    </location>
</feature>